<organism evidence="1">
    <name type="scientific">Tanacetum cinerariifolium</name>
    <name type="common">Dalmatian daisy</name>
    <name type="synonym">Chrysanthemum cinerariifolium</name>
    <dbReference type="NCBI Taxonomy" id="118510"/>
    <lineage>
        <taxon>Eukaryota</taxon>
        <taxon>Viridiplantae</taxon>
        <taxon>Streptophyta</taxon>
        <taxon>Embryophyta</taxon>
        <taxon>Tracheophyta</taxon>
        <taxon>Spermatophyta</taxon>
        <taxon>Magnoliopsida</taxon>
        <taxon>eudicotyledons</taxon>
        <taxon>Gunneridae</taxon>
        <taxon>Pentapetalae</taxon>
        <taxon>asterids</taxon>
        <taxon>campanulids</taxon>
        <taxon>Asterales</taxon>
        <taxon>Asteraceae</taxon>
        <taxon>Asteroideae</taxon>
        <taxon>Anthemideae</taxon>
        <taxon>Anthemidinae</taxon>
        <taxon>Tanacetum</taxon>
    </lineage>
</organism>
<evidence type="ECO:0000313" key="1">
    <source>
        <dbReference type="EMBL" id="GFD22613.1"/>
    </source>
</evidence>
<sequence>MIVLPFAFVEMGPYPMIAKSIFGMVAEASGEVQDLGYSASSAAPRWPPDERPQMPKPLLDSLSAAMMFNARLASSTGA</sequence>
<dbReference type="AlphaFoldDB" id="A0A699UKI2"/>
<dbReference type="EMBL" id="BKCJ011338575">
    <property type="protein sequence ID" value="GFD22613.1"/>
    <property type="molecule type" value="Genomic_DNA"/>
</dbReference>
<reference evidence="1" key="1">
    <citation type="journal article" date="2019" name="Sci. Rep.">
        <title>Draft genome of Tanacetum cinerariifolium, the natural source of mosquito coil.</title>
        <authorList>
            <person name="Yamashiro T."/>
            <person name="Shiraishi A."/>
            <person name="Satake H."/>
            <person name="Nakayama K."/>
        </authorList>
    </citation>
    <scope>NUCLEOTIDE SEQUENCE</scope>
</reference>
<comment type="caution">
    <text evidence="1">The sequence shown here is derived from an EMBL/GenBank/DDBJ whole genome shotgun (WGS) entry which is preliminary data.</text>
</comment>
<protein>
    <submittedName>
        <fullName evidence="1">Uncharacterized protein</fullName>
    </submittedName>
</protein>
<accession>A0A699UKI2</accession>
<proteinExistence type="predicted"/>
<name>A0A699UKI2_TANCI</name>
<gene>
    <name evidence="1" type="ORF">Tci_894582</name>
</gene>